<keyword evidence="1" id="KW-0472">Membrane</keyword>
<evidence type="ECO:0000313" key="2">
    <source>
        <dbReference type="EMBL" id="TDO54539.1"/>
    </source>
</evidence>
<dbReference type="RefSeq" id="WP_133798117.1">
    <property type="nucleotide sequence ID" value="NZ_SNWQ01000001.1"/>
</dbReference>
<dbReference type="EMBL" id="SNWQ01000001">
    <property type="protein sequence ID" value="TDO54539.1"/>
    <property type="molecule type" value="Genomic_DNA"/>
</dbReference>
<proteinExistence type="predicted"/>
<protein>
    <submittedName>
        <fullName evidence="2">Uncharacterized protein</fullName>
    </submittedName>
</protein>
<comment type="caution">
    <text evidence="2">The sequence shown here is derived from an EMBL/GenBank/DDBJ whole genome shotgun (WGS) entry which is preliminary data.</text>
</comment>
<dbReference type="Proteomes" id="UP000295388">
    <property type="component" value="Unassembled WGS sequence"/>
</dbReference>
<keyword evidence="1" id="KW-0812">Transmembrane</keyword>
<dbReference type="AlphaFoldDB" id="A0A4R6KQ93"/>
<evidence type="ECO:0000313" key="3">
    <source>
        <dbReference type="Proteomes" id="UP000295388"/>
    </source>
</evidence>
<feature type="transmembrane region" description="Helical" evidence="1">
    <location>
        <begin position="29"/>
        <end position="47"/>
    </location>
</feature>
<evidence type="ECO:0000256" key="1">
    <source>
        <dbReference type="SAM" id="Phobius"/>
    </source>
</evidence>
<keyword evidence="3" id="KW-1185">Reference proteome</keyword>
<gene>
    <name evidence="2" type="ORF">EV643_101328</name>
</gene>
<reference evidence="2 3" key="1">
    <citation type="submission" date="2019-03" db="EMBL/GenBank/DDBJ databases">
        <title>Genomic Encyclopedia of Type Strains, Phase III (KMG-III): the genomes of soil and plant-associated and newly described type strains.</title>
        <authorList>
            <person name="Whitman W."/>
        </authorList>
    </citation>
    <scope>NUCLEOTIDE SEQUENCE [LARGE SCALE GENOMIC DNA]</scope>
    <source>
        <strain evidence="2 3">VKM Ac-2527</strain>
    </source>
</reference>
<keyword evidence="1" id="KW-1133">Transmembrane helix</keyword>
<accession>A0A4R6KQ93</accession>
<dbReference type="OrthoDB" id="3829988at2"/>
<name>A0A4R6KQ93_9ACTN</name>
<sequence>MVRLTLSLVFFAGLSIGVGFLLSGDDQLIDWLLAGGLFGIALAGELTRLRIRRSRAQNGQSTGL</sequence>
<organism evidence="2 3">
    <name type="scientific">Kribbella caucasensis</name>
    <dbReference type="NCBI Taxonomy" id="2512215"/>
    <lineage>
        <taxon>Bacteria</taxon>
        <taxon>Bacillati</taxon>
        <taxon>Actinomycetota</taxon>
        <taxon>Actinomycetes</taxon>
        <taxon>Propionibacteriales</taxon>
        <taxon>Kribbellaceae</taxon>
        <taxon>Kribbella</taxon>
    </lineage>
</organism>